<dbReference type="SUPFAM" id="SSF56349">
    <property type="entry name" value="DNA breaking-rejoining enzymes"/>
    <property type="match status" value="1"/>
</dbReference>
<protein>
    <submittedName>
        <fullName evidence="2">Integrase</fullName>
    </submittedName>
</protein>
<proteinExistence type="predicted"/>
<keyword evidence="1" id="KW-0233">DNA recombination</keyword>
<dbReference type="Gene3D" id="1.10.443.10">
    <property type="entry name" value="Intergrase catalytic core"/>
    <property type="match status" value="1"/>
</dbReference>
<sequence length="284" mass="31927">MHPADERAQKLVLALHRYDLDQVIALLPDLHTRSPSSRKITHSNLKPVFEQAKKDHLDLLHPPADFQAWLYAPLRRTIHGEHTASPRTVHTRASLLARLYRLLEREGLFHGEPLRHLPRPSAKRKAQALQERADITRLHLQTQDDAPLHAALLLIDHAAFTPGELLALTWEDVNFPRGQVLRRRTASTVHPAALQALDRLARQAGGPLHAQGHVFEYPDDQALRRALWKACQDANVPYLPPALLRQAGLRDHAQQLTPADAGFSSEAAYQLAVDVAQRLVPQDD</sequence>
<comment type="caution">
    <text evidence="2">The sequence shown here is derived from an EMBL/GenBank/DDBJ whole genome shotgun (WGS) entry which is preliminary data.</text>
</comment>
<organism evidence="2 3">
    <name type="scientific">Deinococcus metallilatus</name>
    <dbReference type="NCBI Taxonomy" id="1211322"/>
    <lineage>
        <taxon>Bacteria</taxon>
        <taxon>Thermotogati</taxon>
        <taxon>Deinococcota</taxon>
        <taxon>Deinococci</taxon>
        <taxon>Deinococcales</taxon>
        <taxon>Deinococcaceae</taxon>
        <taxon>Deinococcus</taxon>
    </lineage>
</organism>
<evidence type="ECO:0000313" key="3">
    <source>
        <dbReference type="Proteomes" id="UP000536909"/>
    </source>
</evidence>
<accession>A0ABR6MXV8</accession>
<keyword evidence="3" id="KW-1185">Reference proteome</keyword>
<gene>
    <name evidence="2" type="ORF">HNQ10_002636</name>
</gene>
<dbReference type="RefSeq" id="WP_146719832.1">
    <property type="nucleotide sequence ID" value="NZ_BSUI01000005.1"/>
</dbReference>
<dbReference type="Proteomes" id="UP000536909">
    <property type="component" value="Unassembled WGS sequence"/>
</dbReference>
<evidence type="ECO:0000256" key="1">
    <source>
        <dbReference type="ARBA" id="ARBA00023172"/>
    </source>
</evidence>
<evidence type="ECO:0000313" key="2">
    <source>
        <dbReference type="EMBL" id="MBB5295797.1"/>
    </source>
</evidence>
<name>A0ABR6MXV8_9DEIO</name>
<reference evidence="2 3" key="1">
    <citation type="submission" date="2020-08" db="EMBL/GenBank/DDBJ databases">
        <title>Genomic Encyclopedia of Type Strains, Phase IV (KMG-IV): sequencing the most valuable type-strain genomes for metagenomic binning, comparative biology and taxonomic classification.</title>
        <authorList>
            <person name="Goeker M."/>
        </authorList>
    </citation>
    <scope>NUCLEOTIDE SEQUENCE [LARGE SCALE GENOMIC DNA]</scope>
    <source>
        <strain evidence="2 3">DSM 105434</strain>
    </source>
</reference>
<dbReference type="InterPro" id="IPR011010">
    <property type="entry name" value="DNA_brk_join_enz"/>
</dbReference>
<dbReference type="EMBL" id="JACHFV010000008">
    <property type="protein sequence ID" value="MBB5295797.1"/>
    <property type="molecule type" value="Genomic_DNA"/>
</dbReference>
<dbReference type="InterPro" id="IPR013762">
    <property type="entry name" value="Integrase-like_cat_sf"/>
</dbReference>